<reference evidence="3" key="1">
    <citation type="submission" date="2022-06" db="EMBL/GenBank/DDBJ databases">
        <title>Genome Sequence of Candolleomyces eurysporus.</title>
        <authorList>
            <person name="Buettner E."/>
        </authorList>
    </citation>
    <scope>NUCLEOTIDE SEQUENCE</scope>
    <source>
        <strain evidence="3">VTCC 930004</strain>
    </source>
</reference>
<feature type="transmembrane region" description="Helical" evidence="2">
    <location>
        <begin position="111"/>
        <end position="133"/>
    </location>
</feature>
<dbReference type="Proteomes" id="UP001140091">
    <property type="component" value="Unassembled WGS sequence"/>
</dbReference>
<evidence type="ECO:0000256" key="1">
    <source>
        <dbReference type="SAM" id="MobiDB-lite"/>
    </source>
</evidence>
<feature type="transmembrane region" description="Helical" evidence="2">
    <location>
        <begin position="193"/>
        <end position="214"/>
    </location>
</feature>
<comment type="caution">
    <text evidence="3">The sequence shown here is derived from an EMBL/GenBank/DDBJ whole genome shotgun (WGS) entry which is preliminary data.</text>
</comment>
<feature type="compositionally biased region" description="Basic and acidic residues" evidence="1">
    <location>
        <begin position="50"/>
        <end position="82"/>
    </location>
</feature>
<evidence type="ECO:0000313" key="3">
    <source>
        <dbReference type="EMBL" id="KAJ2926298.1"/>
    </source>
</evidence>
<evidence type="ECO:0000256" key="2">
    <source>
        <dbReference type="SAM" id="Phobius"/>
    </source>
</evidence>
<keyword evidence="2" id="KW-0472">Membrane</keyword>
<feature type="region of interest" description="Disordered" evidence="1">
    <location>
        <begin position="23"/>
        <end position="90"/>
    </location>
</feature>
<dbReference type="OrthoDB" id="2991366at2759"/>
<organism evidence="3 4">
    <name type="scientific">Candolleomyces eurysporus</name>
    <dbReference type="NCBI Taxonomy" id="2828524"/>
    <lineage>
        <taxon>Eukaryota</taxon>
        <taxon>Fungi</taxon>
        <taxon>Dikarya</taxon>
        <taxon>Basidiomycota</taxon>
        <taxon>Agaricomycotina</taxon>
        <taxon>Agaricomycetes</taxon>
        <taxon>Agaricomycetidae</taxon>
        <taxon>Agaricales</taxon>
        <taxon>Agaricineae</taxon>
        <taxon>Psathyrellaceae</taxon>
        <taxon>Candolleomyces</taxon>
    </lineage>
</organism>
<feature type="transmembrane region" description="Helical" evidence="2">
    <location>
        <begin position="226"/>
        <end position="250"/>
    </location>
</feature>
<accession>A0A9W8J8R7</accession>
<name>A0A9W8J8R7_9AGAR</name>
<feature type="transmembrane region" description="Helical" evidence="2">
    <location>
        <begin position="631"/>
        <end position="652"/>
    </location>
</feature>
<keyword evidence="2" id="KW-0812">Transmembrane</keyword>
<feature type="transmembrane region" description="Helical" evidence="2">
    <location>
        <begin position="154"/>
        <end position="173"/>
    </location>
</feature>
<keyword evidence="2" id="KW-1133">Transmembrane helix</keyword>
<protein>
    <submittedName>
        <fullName evidence="3">Uncharacterized protein</fullName>
    </submittedName>
</protein>
<proteinExistence type="predicted"/>
<keyword evidence="4" id="KW-1185">Reference proteome</keyword>
<gene>
    <name evidence="3" type="ORF">H1R20_g10798</name>
</gene>
<dbReference type="EMBL" id="JANBPK010001069">
    <property type="protein sequence ID" value="KAJ2926298.1"/>
    <property type="molecule type" value="Genomic_DNA"/>
</dbReference>
<feature type="non-terminal residue" evidence="3">
    <location>
        <position position="1"/>
    </location>
</feature>
<feature type="compositionally biased region" description="Polar residues" evidence="1">
    <location>
        <begin position="34"/>
        <end position="46"/>
    </location>
</feature>
<sequence length="702" mass="77527">MLTDPDYYTRFVIPQLSLSEPVIEQGRSRPSLGQRGTTLTVVNSPIPSGDPEKNQDDDHKIEDDSHNSDEKTQDGHQPRNADEISSSESKIDDVANPVEVTPRWQRIAKDLVILLVIIFMILWPWVFFGVIEAKKGLQMHGRLAETIDQYPQRVAIVVTLIGTINRLIATFLFGQTIVRLGQELIAASIRQEVTVFGVTALLAFRHMSMVWGIGQLRQMKNGRGRWTILALLLAALGAFALVPSGTAGLITPGQFNKTAELRGTELDFTSTDPGCLTWLEANRVVNKCDWMRFAGTQFTKCLGENQILDVLDSGRTNMLSVLGINNETSSLDQLGGKGGIRFLGSPKGVLPIGPNGIPAFNTLVNGSNPFVDDATRRRMVSYNYTLNQQGLESRVTCSYDPTSPIGYRRIENINTTLIIGSNGTCDPGAGLEPVLEGVLDYVTLNRFNTLSPWACKQTPQPGSQDSTYFFYLRGRGNYETSIGNITCQISPLRAQHYSVEYLSLPRYFTSQAITSDAPQSTTFHRYIEGALIALGNIVWESQSWSANVVAEAVFSLGAKNLNLTTNERHPEYLGLFEKMIEGMLEYEATYSRLIYSLGSNPPPTCIRNVTGSVSYSVRGWYIEDAATQAGLLIPMTLINIASLSLLLACFVIGRFMYTYNFDATDNISLLTALIPGVERGTGGEVEWRNTVKYPQALPEARV</sequence>
<dbReference type="AlphaFoldDB" id="A0A9W8J8R7"/>
<evidence type="ECO:0000313" key="4">
    <source>
        <dbReference type="Proteomes" id="UP001140091"/>
    </source>
</evidence>